<evidence type="ECO:0000256" key="4">
    <source>
        <dbReference type="ARBA" id="ARBA00022519"/>
    </source>
</evidence>
<accession>A0ABP7V1D4</accession>
<feature type="transmembrane region" description="Helical" evidence="8">
    <location>
        <begin position="333"/>
        <end position="356"/>
    </location>
</feature>
<dbReference type="InterPro" id="IPR020846">
    <property type="entry name" value="MFS_dom"/>
</dbReference>
<name>A0ABP7V1D4_9BACI</name>
<organism evidence="10 11">
    <name type="scientific">Amphibacillus indicireducens</name>
    <dbReference type="NCBI Taxonomy" id="1076330"/>
    <lineage>
        <taxon>Bacteria</taxon>
        <taxon>Bacillati</taxon>
        <taxon>Bacillota</taxon>
        <taxon>Bacilli</taxon>
        <taxon>Bacillales</taxon>
        <taxon>Bacillaceae</taxon>
        <taxon>Amphibacillus</taxon>
    </lineage>
</organism>
<gene>
    <name evidence="10" type="ORF">GCM10022410_00850</name>
</gene>
<dbReference type="Gene3D" id="1.20.1250.20">
    <property type="entry name" value="MFS general substrate transporter like domains"/>
    <property type="match status" value="2"/>
</dbReference>
<feature type="transmembrane region" description="Helical" evidence="8">
    <location>
        <begin position="20"/>
        <end position="39"/>
    </location>
</feature>
<evidence type="ECO:0000256" key="3">
    <source>
        <dbReference type="ARBA" id="ARBA00022475"/>
    </source>
</evidence>
<keyword evidence="2" id="KW-0813">Transport</keyword>
<feature type="transmembrane region" description="Helical" evidence="8">
    <location>
        <begin position="73"/>
        <end position="92"/>
    </location>
</feature>
<dbReference type="SUPFAM" id="SSF103473">
    <property type="entry name" value="MFS general substrate transporter"/>
    <property type="match status" value="1"/>
</dbReference>
<dbReference type="Pfam" id="PF12832">
    <property type="entry name" value="MFS_1_like"/>
    <property type="match status" value="1"/>
</dbReference>
<reference evidence="11" key="1">
    <citation type="journal article" date="2019" name="Int. J. Syst. Evol. Microbiol.">
        <title>The Global Catalogue of Microorganisms (GCM) 10K type strain sequencing project: providing services to taxonomists for standard genome sequencing and annotation.</title>
        <authorList>
            <consortium name="The Broad Institute Genomics Platform"/>
            <consortium name="The Broad Institute Genome Sequencing Center for Infectious Disease"/>
            <person name="Wu L."/>
            <person name="Ma J."/>
        </authorList>
    </citation>
    <scope>NUCLEOTIDE SEQUENCE [LARGE SCALE GENOMIC DNA]</scope>
    <source>
        <strain evidence="11">JCM 17250</strain>
    </source>
</reference>
<feature type="domain" description="Major facilitator superfamily (MFS) profile" evidence="9">
    <location>
        <begin position="179"/>
        <end position="364"/>
    </location>
</feature>
<dbReference type="PROSITE" id="PS50850">
    <property type="entry name" value="MFS"/>
    <property type="match status" value="1"/>
</dbReference>
<feature type="transmembrane region" description="Helical" evidence="8">
    <location>
        <begin position="51"/>
        <end position="67"/>
    </location>
</feature>
<keyword evidence="3" id="KW-1003">Cell membrane</keyword>
<protein>
    <submittedName>
        <fullName evidence="10">Major facilitator superfamily domain-containing protein 6</fullName>
    </submittedName>
</protein>
<dbReference type="InterPro" id="IPR036259">
    <property type="entry name" value="MFS_trans_sf"/>
</dbReference>
<keyword evidence="6 8" id="KW-1133">Transmembrane helix</keyword>
<evidence type="ECO:0000313" key="11">
    <source>
        <dbReference type="Proteomes" id="UP001501734"/>
    </source>
</evidence>
<evidence type="ECO:0000256" key="1">
    <source>
        <dbReference type="ARBA" id="ARBA00004429"/>
    </source>
</evidence>
<comment type="caution">
    <text evidence="10">The sequence shown here is derived from an EMBL/GenBank/DDBJ whole genome shotgun (WGS) entry which is preliminary data.</text>
</comment>
<feature type="transmembrane region" description="Helical" evidence="8">
    <location>
        <begin position="304"/>
        <end position="327"/>
    </location>
</feature>
<dbReference type="Proteomes" id="UP001501734">
    <property type="component" value="Unassembled WGS sequence"/>
</dbReference>
<evidence type="ECO:0000256" key="7">
    <source>
        <dbReference type="ARBA" id="ARBA00023136"/>
    </source>
</evidence>
<feature type="transmembrane region" description="Helical" evidence="8">
    <location>
        <begin position="214"/>
        <end position="233"/>
    </location>
</feature>
<keyword evidence="4" id="KW-0997">Cell inner membrane</keyword>
<sequence length="364" mass="40440">MVVSFLPLLLTYRGLSGQEIGWVLAIGPAVSIVAQPFWGFISDKFQTVRKVLIMTLIGLLISGFFYFQAKNLIIILGLSIVFYFFQSSIAPLSDSLAQRRAEQLGVPFGSIRTWGSIGFATFSILIGEIVDWTGIQYLIIPYFMMASVTLFISTRVKDVTIERTSIQIKDLQKLFKNPPLILFLAALFLVAVTHRMNDSYMSLFINQLGGGDNLVGIAWFVGVVSEALVIAFAGKWLKKLHPLIFIVASGLIFSLRWMLYSLITTPSLIIIFQVLNGLSYGVFFVMSFQYVTRLIPVQLQTSGHLLYSTVIFGISGIVASLGGGYLFEQFGGATLYFVMAILALLGSCFILLYHIIIRKTTRVV</sequence>
<feature type="transmembrane region" description="Helical" evidence="8">
    <location>
        <begin position="104"/>
        <end position="126"/>
    </location>
</feature>
<dbReference type="PIRSF" id="PIRSF004925">
    <property type="entry name" value="HcaT"/>
    <property type="match status" value="1"/>
</dbReference>
<evidence type="ECO:0000256" key="6">
    <source>
        <dbReference type="ARBA" id="ARBA00022989"/>
    </source>
</evidence>
<feature type="transmembrane region" description="Helical" evidence="8">
    <location>
        <begin position="269"/>
        <end position="292"/>
    </location>
</feature>
<feature type="transmembrane region" description="Helical" evidence="8">
    <location>
        <begin position="132"/>
        <end position="153"/>
    </location>
</feature>
<dbReference type="PANTHER" id="PTHR23522">
    <property type="entry name" value="BLL5896 PROTEIN"/>
    <property type="match status" value="1"/>
</dbReference>
<keyword evidence="11" id="KW-1185">Reference proteome</keyword>
<evidence type="ECO:0000259" key="9">
    <source>
        <dbReference type="PROSITE" id="PS50850"/>
    </source>
</evidence>
<comment type="subcellular location">
    <subcellularLocation>
        <location evidence="1">Cell inner membrane</location>
        <topology evidence="1">Multi-pass membrane protein</topology>
    </subcellularLocation>
</comment>
<dbReference type="InterPro" id="IPR024989">
    <property type="entry name" value="MFS_assoc_dom"/>
</dbReference>
<feature type="transmembrane region" description="Helical" evidence="8">
    <location>
        <begin position="174"/>
        <end position="194"/>
    </location>
</feature>
<evidence type="ECO:0000256" key="5">
    <source>
        <dbReference type="ARBA" id="ARBA00022692"/>
    </source>
</evidence>
<proteinExistence type="predicted"/>
<dbReference type="InterPro" id="IPR026032">
    <property type="entry name" value="HcaT-like"/>
</dbReference>
<evidence type="ECO:0000256" key="8">
    <source>
        <dbReference type="SAM" id="Phobius"/>
    </source>
</evidence>
<evidence type="ECO:0000313" key="10">
    <source>
        <dbReference type="EMBL" id="GAA4057264.1"/>
    </source>
</evidence>
<keyword evidence="5 8" id="KW-0812">Transmembrane</keyword>
<keyword evidence="7 8" id="KW-0472">Membrane</keyword>
<dbReference type="PANTHER" id="PTHR23522:SF10">
    <property type="entry name" value="3-PHENYLPROPIONIC ACID TRANSPORTER-RELATED"/>
    <property type="match status" value="1"/>
</dbReference>
<dbReference type="EMBL" id="BAABDL010000003">
    <property type="protein sequence ID" value="GAA4057264.1"/>
    <property type="molecule type" value="Genomic_DNA"/>
</dbReference>
<evidence type="ECO:0000256" key="2">
    <source>
        <dbReference type="ARBA" id="ARBA00022448"/>
    </source>
</evidence>
<feature type="transmembrane region" description="Helical" evidence="8">
    <location>
        <begin position="240"/>
        <end position="263"/>
    </location>
</feature>